<evidence type="ECO:0000313" key="19">
    <source>
        <dbReference type="Proteomes" id="UP000664940"/>
    </source>
</evidence>
<evidence type="ECO:0000256" key="5">
    <source>
        <dbReference type="ARBA" id="ARBA00022483"/>
    </source>
</evidence>
<evidence type="ECO:0000256" key="8">
    <source>
        <dbReference type="ARBA" id="ARBA00022794"/>
    </source>
</evidence>
<dbReference type="InterPro" id="IPR027417">
    <property type="entry name" value="P-loop_NTPase"/>
</dbReference>
<protein>
    <recommendedName>
        <fullName evidence="3">Ciliogenesis and planar polarity effector 2</fullName>
    </recommendedName>
    <alternativeName>
        <fullName evidence="14">REM2- and Rab-like small GTPase 1</fullName>
    </alternativeName>
</protein>
<dbReference type="GO" id="GO:0015031">
    <property type="term" value="P:protein transport"/>
    <property type="evidence" value="ECO:0007669"/>
    <property type="project" value="UniProtKB-KW"/>
</dbReference>
<evidence type="ECO:0000313" key="21">
    <source>
        <dbReference type="RefSeq" id="XP_035881259.1"/>
    </source>
</evidence>
<keyword evidence="10" id="KW-0969">Cilium</keyword>
<evidence type="ECO:0000256" key="15">
    <source>
        <dbReference type="ARBA" id="ARBA00059137"/>
    </source>
</evidence>
<dbReference type="GeneID" id="114497552"/>
<organism evidence="18 20">
    <name type="scientific">Phyllostomus discolor</name>
    <name type="common">pale spear-nosed bat</name>
    <dbReference type="NCBI Taxonomy" id="89673"/>
    <lineage>
        <taxon>Eukaryota</taxon>
        <taxon>Metazoa</taxon>
        <taxon>Chordata</taxon>
        <taxon>Craniata</taxon>
        <taxon>Vertebrata</taxon>
        <taxon>Euteleostomi</taxon>
        <taxon>Mammalia</taxon>
        <taxon>Eutheria</taxon>
        <taxon>Laurasiatheria</taxon>
        <taxon>Chiroptera</taxon>
        <taxon>Yangochiroptera</taxon>
        <taxon>Phyllostomidae</taxon>
        <taxon>Phyllostominae</taxon>
        <taxon>Phyllostomus</taxon>
    </lineage>
</organism>
<dbReference type="Gene3D" id="3.40.50.300">
    <property type="entry name" value="P-loop containing nucleotide triphosphate hydrolases"/>
    <property type="match status" value="1"/>
</dbReference>
<dbReference type="RefSeq" id="XP_035881259.1">
    <property type="nucleotide sequence ID" value="XM_036025366.1"/>
</dbReference>
<dbReference type="PROSITE" id="PS51419">
    <property type="entry name" value="RAB"/>
    <property type="match status" value="1"/>
</dbReference>
<evidence type="ECO:0000256" key="2">
    <source>
        <dbReference type="ARBA" id="ARBA00006270"/>
    </source>
</evidence>
<evidence type="ECO:0000313" key="17">
    <source>
        <dbReference type="EMBL" id="KAF6108087.1"/>
    </source>
</evidence>
<evidence type="ECO:0000256" key="6">
    <source>
        <dbReference type="ARBA" id="ARBA00022490"/>
    </source>
</evidence>
<comment type="function">
    <text evidence="15">Required for efficient primary cilia initiation, regulating a late step in cilia initiation. Plays a role in the final maturation of the mother centriole and ciliary vesicle that allows extension of the ciliary axoneme.</text>
</comment>
<evidence type="ECO:0000313" key="22">
    <source>
        <dbReference type="RefSeq" id="XP_035881260.1"/>
    </source>
</evidence>
<evidence type="ECO:0000256" key="1">
    <source>
        <dbReference type="ARBA" id="ARBA00004120"/>
    </source>
</evidence>
<dbReference type="GO" id="GO:0003924">
    <property type="term" value="F:GTPase activity"/>
    <property type="evidence" value="ECO:0007669"/>
    <property type="project" value="InterPro"/>
</dbReference>
<keyword evidence="12" id="KW-0206">Cytoskeleton</keyword>
<dbReference type="CDD" id="cd00882">
    <property type="entry name" value="Ras_like_GTPase"/>
    <property type="match status" value="1"/>
</dbReference>
<dbReference type="RefSeq" id="XP_028369156.1">
    <property type="nucleotide sequence ID" value="XM_028513355.2"/>
</dbReference>
<dbReference type="AlphaFoldDB" id="A0A6J2LPB3"/>
<comment type="similarity">
    <text evidence="2">Belongs to the small GTPase superfamily. Rab family.</text>
</comment>
<comment type="subcellular location">
    <subcellularLocation>
        <location evidence="1">Cytoplasm</location>
        <location evidence="1">Cytoskeleton</location>
        <location evidence="1">Cilium basal body</location>
    </subcellularLocation>
</comment>
<evidence type="ECO:0000256" key="16">
    <source>
        <dbReference type="ARBA" id="ARBA00062199"/>
    </source>
</evidence>
<evidence type="ECO:0000256" key="9">
    <source>
        <dbReference type="ARBA" id="ARBA00022927"/>
    </source>
</evidence>
<evidence type="ECO:0000256" key="3">
    <source>
        <dbReference type="ARBA" id="ARBA00021423"/>
    </source>
</evidence>
<keyword evidence="6" id="KW-0963">Cytoplasm</keyword>
<dbReference type="GO" id="GO:0005525">
    <property type="term" value="F:GTP binding"/>
    <property type="evidence" value="ECO:0007669"/>
    <property type="project" value="UniProtKB-KW"/>
</dbReference>
<evidence type="ECO:0000256" key="7">
    <source>
        <dbReference type="ARBA" id="ARBA00022741"/>
    </source>
</evidence>
<dbReference type="Pfam" id="PF00071">
    <property type="entry name" value="Ras"/>
    <property type="match status" value="1"/>
</dbReference>
<dbReference type="GO" id="GO:0005815">
    <property type="term" value="C:microtubule organizing center"/>
    <property type="evidence" value="ECO:0007669"/>
    <property type="project" value="UniProtKB-ARBA"/>
</dbReference>
<evidence type="ECO:0000256" key="10">
    <source>
        <dbReference type="ARBA" id="ARBA00023069"/>
    </source>
</evidence>
<keyword evidence="5" id="KW-0268">Exocytosis</keyword>
<name>A0A6J2LPB3_9CHIR</name>
<evidence type="ECO:0000313" key="20">
    <source>
        <dbReference type="RefSeq" id="XP_028369156.1"/>
    </source>
</evidence>
<dbReference type="RefSeq" id="XP_035881260.1">
    <property type="nucleotide sequence ID" value="XM_036025367.1"/>
</dbReference>
<dbReference type="GO" id="GO:0006887">
    <property type="term" value="P:exocytosis"/>
    <property type="evidence" value="ECO:0007669"/>
    <property type="project" value="UniProtKB-KW"/>
</dbReference>
<dbReference type="CTD" id="79363"/>
<dbReference type="InterPro" id="IPR001806">
    <property type="entry name" value="Small_GTPase"/>
</dbReference>
<dbReference type="Proteomes" id="UP000664940">
    <property type="component" value="Unassembled WGS sequence"/>
</dbReference>
<evidence type="ECO:0000256" key="12">
    <source>
        <dbReference type="ARBA" id="ARBA00023212"/>
    </source>
</evidence>
<accession>A0A6J2LPB3</accession>
<keyword evidence="11" id="KW-0342">GTP-binding</keyword>
<keyword evidence="13" id="KW-0966">Cell projection</keyword>
<dbReference type="PANTHER" id="PTHR14983">
    <property type="entry name" value="CILIOGENESIS AND PLANAR POLARITY EFFECTOR 2"/>
    <property type="match status" value="1"/>
</dbReference>
<dbReference type="InterPro" id="IPR039677">
    <property type="entry name" value="RSG1"/>
</dbReference>
<sequence length="258" mass="28524">MARPPAPGSVIAPDWHESAEGKEYLACILRKNRRRVFGLLERPVLPPAVAIDTASYKIFVSGKSGVGKTALVAKLAGLEVPVVHHETIGIQTTVVFWPAKLQVSDRVVMFRFEFWDCGESALKKFDHMLPACKEKTDAFLFLFSFTDRASFEDLPGQLTRLAGEAPGVVRMVIGSKFDQYMHTDVPERDITAFRQAWELPLLRVKSVPGRRLADGRTLDGRAGLADVAHVLNSLAEQLWHQDQVAAGLLPNPPEDTPS</sequence>
<dbReference type="FunFam" id="3.40.50.300:FF:001043">
    <property type="entry name" value="ciliogenesis and planar polarity effector 2"/>
    <property type="match status" value="1"/>
</dbReference>
<dbReference type="SUPFAM" id="SSF52540">
    <property type="entry name" value="P-loop containing nucleoside triphosphate hydrolases"/>
    <property type="match status" value="1"/>
</dbReference>
<reference evidence="17 19" key="1">
    <citation type="journal article" date="2020" name="Nature">
        <title>Six reference-quality genomes reveal evolution of bat adaptations.</title>
        <authorList>
            <person name="Jebb D."/>
            <person name="Huang Z."/>
            <person name="Pippel M."/>
            <person name="Hughes G.M."/>
            <person name="Lavrichenko K."/>
            <person name="Devanna P."/>
            <person name="Winkler S."/>
            <person name="Jermiin L.S."/>
            <person name="Skirmuntt E.C."/>
            <person name="Katzourakis A."/>
            <person name="Burkitt-Gray L."/>
            <person name="Ray D.A."/>
            <person name="Sullivan K.A.M."/>
            <person name="Roscito J.G."/>
            <person name="Kirilenko B.M."/>
            <person name="Davalos L.M."/>
            <person name="Corthals A.P."/>
            <person name="Power M.L."/>
            <person name="Jones G."/>
            <person name="Ransome R.D."/>
            <person name="Dechmann D.K.N."/>
            <person name="Locatelli A.G."/>
            <person name="Puechmaille S.J."/>
            <person name="Fedrigo O."/>
            <person name="Jarvis E.D."/>
            <person name="Hiller M."/>
            <person name="Vernes S.C."/>
            <person name="Myers E.W."/>
            <person name="Teeling E.C."/>
        </authorList>
    </citation>
    <scope>NUCLEOTIDE SEQUENCE [LARGE SCALE GENOMIC DNA]</scope>
    <source>
        <strain evidence="17">Bat1K_MPI-CBG_1</strain>
    </source>
</reference>
<comment type="subunit">
    <text evidence="16">Interacts with FUZ. Associates with the CPLANE (ciliogenesis and planar polarity effectors) complex via its interaction with FUZ.</text>
</comment>
<dbReference type="GO" id="GO:0035869">
    <property type="term" value="C:ciliary transition zone"/>
    <property type="evidence" value="ECO:0007669"/>
    <property type="project" value="UniProtKB-ARBA"/>
</dbReference>
<keyword evidence="18" id="KW-1185">Reference proteome</keyword>
<keyword evidence="7" id="KW-0547">Nucleotide-binding</keyword>
<dbReference type="PRINTS" id="PR00449">
    <property type="entry name" value="RASTRNSFRMNG"/>
</dbReference>
<evidence type="ECO:0000256" key="14">
    <source>
        <dbReference type="ARBA" id="ARBA00030243"/>
    </source>
</evidence>
<dbReference type="Proteomes" id="UP000504628">
    <property type="component" value="Chromosome 5"/>
</dbReference>
<keyword evidence="4" id="KW-0813">Transport</keyword>
<keyword evidence="8" id="KW-0970">Cilium biogenesis/degradation</keyword>
<evidence type="ECO:0000256" key="11">
    <source>
        <dbReference type="ARBA" id="ARBA00023134"/>
    </source>
</evidence>
<evidence type="ECO:0000313" key="18">
    <source>
        <dbReference type="Proteomes" id="UP000504628"/>
    </source>
</evidence>
<evidence type="ECO:0000256" key="13">
    <source>
        <dbReference type="ARBA" id="ARBA00023273"/>
    </source>
</evidence>
<reference evidence="20 21" key="2">
    <citation type="submission" date="2025-04" db="UniProtKB">
        <authorList>
            <consortium name="RefSeq"/>
        </authorList>
    </citation>
    <scope>IDENTIFICATION</scope>
    <source>
        <tissue evidence="20 21">Muscle</tissue>
    </source>
</reference>
<dbReference type="GO" id="GO:0030030">
    <property type="term" value="P:cell projection organization"/>
    <property type="evidence" value="ECO:0007669"/>
    <property type="project" value="UniProtKB-KW"/>
</dbReference>
<keyword evidence="9" id="KW-0653">Protein transport</keyword>
<dbReference type="PANTHER" id="PTHR14983:SF1">
    <property type="entry name" value="CILIOGENESIS AND PLANAR POLARITY EFFECTOR 2"/>
    <property type="match status" value="1"/>
</dbReference>
<dbReference type="EMBL" id="JABVXQ010000005">
    <property type="protein sequence ID" value="KAF6108087.1"/>
    <property type="molecule type" value="Genomic_DNA"/>
</dbReference>
<gene>
    <name evidence="20 21 22" type="primary">CPLANE2</name>
    <name evidence="17" type="ORF">HJG60_003232</name>
</gene>
<proteinExistence type="inferred from homology"/>
<evidence type="ECO:0000256" key="4">
    <source>
        <dbReference type="ARBA" id="ARBA00022448"/>
    </source>
</evidence>
<dbReference type="KEGG" id="pdic:114497552"/>